<evidence type="ECO:0000256" key="1">
    <source>
        <dbReference type="SAM" id="MobiDB-lite"/>
    </source>
</evidence>
<sequence length="502" mass="52027">MDALIPQLPRPAAAASIAADFPFPDTQLPYQNLLLEQSRAQLPQVGAVAGRGLWVPPPSPQTRGGQEDPLLECDPTLGLSILPRGAGPRCHLPFVSPAGPMAPGWALLVLLVLNPLWACGAELLEQGLPWGRQWVWGEAKPLPHARGKRDDSGQEPGATTMISSDKGDGVSVPPPAPGTKASLLLVPTTADATDDDSPEPELLLSSAAQVPSTNSSLLQVLAVPTTAEPMDETDSPAPDSLEDSVAPTVTSASTSLLWVPTTAEPMDETDPPDPDLLPSTAPLPASSTEASRALVVPTTADPMDETDPPDPDLLPGSEPGTPSAAQKSIPTTTPGWLTALIEEDTATDGLDSDSSTGPRSTAPPAFVLTSTGYGKPKKSGAPPASTLAATWDTTPVGTALPWEPSAAMSKCLLAILLLGLVAAAFLVSTGVLGTLLWRRARTGERRFSPTEMVCISSLLPDAEAAAGPRPVPARRHKLLLPDGSSEPDGDNLTLSSFLPEHS</sequence>
<reference evidence="3" key="2">
    <citation type="submission" date="2025-09" db="UniProtKB">
        <authorList>
            <consortium name="Ensembl"/>
        </authorList>
    </citation>
    <scope>IDENTIFICATION</scope>
</reference>
<dbReference type="InterPro" id="IPR026195">
    <property type="entry name" value="PSGL-1"/>
</dbReference>
<dbReference type="Ensembl" id="ENSJHYT00000012512.1">
    <property type="protein sequence ID" value="ENSJHYP00000010353.1"/>
    <property type="gene ID" value="ENSJHYG00000008114.1"/>
</dbReference>
<feature type="compositionally biased region" description="Low complexity" evidence="1">
    <location>
        <begin position="276"/>
        <end position="301"/>
    </location>
</feature>
<feature type="transmembrane region" description="Helical" evidence="2">
    <location>
        <begin position="412"/>
        <end position="437"/>
    </location>
</feature>
<organism evidence="3 4">
    <name type="scientific">Junco hyemalis</name>
    <name type="common">Dark-eyed junco</name>
    <dbReference type="NCBI Taxonomy" id="40217"/>
    <lineage>
        <taxon>Eukaryota</taxon>
        <taxon>Metazoa</taxon>
        <taxon>Chordata</taxon>
        <taxon>Craniata</taxon>
        <taxon>Vertebrata</taxon>
        <taxon>Euteleostomi</taxon>
        <taxon>Archelosauria</taxon>
        <taxon>Archosauria</taxon>
        <taxon>Dinosauria</taxon>
        <taxon>Saurischia</taxon>
        <taxon>Theropoda</taxon>
        <taxon>Coelurosauria</taxon>
        <taxon>Aves</taxon>
        <taxon>Neognathae</taxon>
        <taxon>Neoaves</taxon>
        <taxon>Telluraves</taxon>
        <taxon>Australaves</taxon>
        <taxon>Passeriformes</taxon>
        <taxon>Passerellidae</taxon>
        <taxon>Junco</taxon>
    </lineage>
</organism>
<dbReference type="GO" id="GO:0005886">
    <property type="term" value="C:plasma membrane"/>
    <property type="evidence" value="ECO:0007669"/>
    <property type="project" value="TreeGrafter"/>
</dbReference>
<feature type="region of interest" description="Disordered" evidence="1">
    <location>
        <begin position="465"/>
        <end position="502"/>
    </location>
</feature>
<evidence type="ECO:0000313" key="3">
    <source>
        <dbReference type="Ensembl" id="ENSJHYP00000010353.1"/>
    </source>
</evidence>
<feature type="region of interest" description="Disordered" evidence="1">
    <location>
        <begin position="347"/>
        <end position="389"/>
    </location>
</feature>
<keyword evidence="4" id="KW-1185">Reference proteome</keyword>
<dbReference type="OMA" id="GPMAPGW"/>
<dbReference type="PANTHER" id="PTHR17384">
    <property type="entry name" value="P-SELECTIN GLYCOPROTEIN LIGAND-1"/>
    <property type="match status" value="1"/>
</dbReference>
<evidence type="ECO:0000256" key="2">
    <source>
        <dbReference type="SAM" id="Phobius"/>
    </source>
</evidence>
<feature type="region of interest" description="Disordered" evidence="1">
    <location>
        <begin position="227"/>
        <end position="331"/>
    </location>
</feature>
<keyword evidence="2" id="KW-0472">Membrane</keyword>
<reference evidence="3" key="1">
    <citation type="submission" date="2025-08" db="UniProtKB">
        <authorList>
            <consortium name="Ensembl"/>
        </authorList>
    </citation>
    <scope>IDENTIFICATION</scope>
</reference>
<dbReference type="Proteomes" id="UP000694408">
    <property type="component" value="Unplaced"/>
</dbReference>
<evidence type="ECO:0008006" key="5">
    <source>
        <dbReference type="Google" id="ProtNLM"/>
    </source>
</evidence>
<name>A0A8C5NMF3_JUNHY</name>
<dbReference type="GO" id="GO:0050901">
    <property type="term" value="P:leukocyte tethering or rolling"/>
    <property type="evidence" value="ECO:0007669"/>
    <property type="project" value="TreeGrafter"/>
</dbReference>
<proteinExistence type="predicted"/>
<keyword evidence="2" id="KW-0812">Transmembrane</keyword>
<feature type="compositionally biased region" description="Low complexity" evidence="1">
    <location>
        <begin position="244"/>
        <end position="264"/>
    </location>
</feature>
<protein>
    <recommendedName>
        <fullName evidence="5">P-selectin glycoprotein ligand 1</fullName>
    </recommendedName>
</protein>
<evidence type="ECO:0000313" key="4">
    <source>
        <dbReference type="Proteomes" id="UP000694408"/>
    </source>
</evidence>
<dbReference type="AlphaFoldDB" id="A0A8C5NMF3"/>
<accession>A0A8C5NMF3</accession>
<feature type="region of interest" description="Disordered" evidence="1">
    <location>
        <begin position="142"/>
        <end position="181"/>
    </location>
</feature>
<keyword evidence="2" id="KW-1133">Transmembrane helix</keyword>
<dbReference type="PANTHER" id="PTHR17384:SF7">
    <property type="entry name" value="P-SELECTIN GLYCOPROTEIN LIGAND 1"/>
    <property type="match status" value="1"/>
</dbReference>